<feature type="non-terminal residue" evidence="2">
    <location>
        <position position="1"/>
    </location>
</feature>
<dbReference type="AlphaFoldDB" id="A0AAV5SPP1"/>
<keyword evidence="3" id="KW-1185">Reference proteome</keyword>
<evidence type="ECO:0000313" key="3">
    <source>
        <dbReference type="Proteomes" id="UP001432027"/>
    </source>
</evidence>
<dbReference type="EMBL" id="BTSX01000002">
    <property type="protein sequence ID" value="GMS85156.1"/>
    <property type="molecule type" value="Genomic_DNA"/>
</dbReference>
<comment type="caution">
    <text evidence="2">The sequence shown here is derived from an EMBL/GenBank/DDBJ whole genome shotgun (WGS) entry which is preliminary data.</text>
</comment>
<proteinExistence type="predicted"/>
<dbReference type="Proteomes" id="UP001432027">
    <property type="component" value="Unassembled WGS sequence"/>
</dbReference>
<evidence type="ECO:0000256" key="1">
    <source>
        <dbReference type="SAM" id="MobiDB-lite"/>
    </source>
</evidence>
<feature type="region of interest" description="Disordered" evidence="1">
    <location>
        <begin position="1"/>
        <end position="322"/>
    </location>
</feature>
<feature type="compositionally biased region" description="Polar residues" evidence="1">
    <location>
        <begin position="174"/>
        <end position="194"/>
    </location>
</feature>
<feature type="compositionally biased region" description="Basic and acidic residues" evidence="1">
    <location>
        <begin position="205"/>
        <end position="238"/>
    </location>
</feature>
<accession>A0AAV5SPP1</accession>
<gene>
    <name evidence="2" type="ORF">PENTCL1PPCAC_7331</name>
</gene>
<evidence type="ECO:0000313" key="2">
    <source>
        <dbReference type="EMBL" id="GMS85156.1"/>
    </source>
</evidence>
<feature type="compositionally biased region" description="Basic and acidic residues" evidence="1">
    <location>
        <begin position="1"/>
        <end position="12"/>
    </location>
</feature>
<protein>
    <submittedName>
        <fullName evidence="2">Uncharacterized protein</fullName>
    </submittedName>
</protein>
<feature type="compositionally biased region" description="Basic and acidic residues" evidence="1">
    <location>
        <begin position="294"/>
        <end position="321"/>
    </location>
</feature>
<feature type="compositionally biased region" description="Basic and acidic residues" evidence="1">
    <location>
        <begin position="46"/>
        <end position="61"/>
    </location>
</feature>
<reference evidence="2" key="1">
    <citation type="submission" date="2023-10" db="EMBL/GenBank/DDBJ databases">
        <title>Genome assembly of Pristionchus species.</title>
        <authorList>
            <person name="Yoshida K."/>
            <person name="Sommer R.J."/>
        </authorList>
    </citation>
    <scope>NUCLEOTIDE SEQUENCE</scope>
    <source>
        <strain evidence="2">RS0144</strain>
    </source>
</reference>
<feature type="compositionally biased region" description="Basic and acidic residues" evidence="1">
    <location>
        <begin position="246"/>
        <end position="263"/>
    </location>
</feature>
<organism evidence="2 3">
    <name type="scientific">Pristionchus entomophagus</name>
    <dbReference type="NCBI Taxonomy" id="358040"/>
    <lineage>
        <taxon>Eukaryota</taxon>
        <taxon>Metazoa</taxon>
        <taxon>Ecdysozoa</taxon>
        <taxon>Nematoda</taxon>
        <taxon>Chromadorea</taxon>
        <taxon>Rhabditida</taxon>
        <taxon>Rhabditina</taxon>
        <taxon>Diplogasteromorpha</taxon>
        <taxon>Diplogasteroidea</taxon>
        <taxon>Neodiplogasteridae</taxon>
        <taxon>Pristionchus</taxon>
    </lineage>
</organism>
<sequence>SNENGGRKEYDTAPRSGQPDHSGNYNSSNNGRGGGSGSGYSSENGGSKEYDSGPRYSKADPPKLSGPPPGYNDRDARRRVASPTHSEMGRDEGGKGEDRWSYNQRNGNVDDDRQRGSGKGGGNAGSISRPAGDRPRGGGGVFGSRAVTEPQQQPQSSRAAVPQGRGVFSKAPTMVTSVPIPSQSSRVYQTSNLFTGDDEEVYSAHQERLQQRRQRDQQNFDEKGSRREERWRERERSRGRLLTPPREGKGEKQEKKRLEDRLNPEFGGPSGSSRTVSGGFWNSGSMPEPMAVPERPHRDPSPPHVETPEEKDERQEDEKIARSVRFLPRGSFDDDVQQMFEKWNPRVTPIFRPYLFSASVQSGGVPLHPEKEEYYEDKVRQMNR</sequence>
<feature type="compositionally biased region" description="Polar residues" evidence="1">
    <location>
        <begin position="149"/>
        <end position="158"/>
    </location>
</feature>
<feature type="compositionally biased region" description="Basic and acidic residues" evidence="1">
    <location>
        <begin position="87"/>
        <end position="100"/>
    </location>
</feature>
<name>A0AAV5SPP1_9BILA</name>
<feature type="compositionally biased region" description="Polar residues" evidence="1">
    <location>
        <begin position="271"/>
        <end position="285"/>
    </location>
</feature>